<dbReference type="GO" id="GO:0051701">
    <property type="term" value="P:biological process involved in interaction with host"/>
    <property type="evidence" value="ECO:0007669"/>
    <property type="project" value="TreeGrafter"/>
</dbReference>
<evidence type="ECO:0000256" key="10">
    <source>
        <dbReference type="ARBA" id="ARBA00048109"/>
    </source>
</evidence>
<comment type="caution">
    <text evidence="14">The sequence shown here is derived from an EMBL/GenBank/DDBJ whole genome shotgun (WGS) entry which is preliminary data.</text>
</comment>
<dbReference type="SUPFAM" id="SSF52777">
    <property type="entry name" value="CoA-dependent acyltransferases"/>
    <property type="match status" value="1"/>
</dbReference>
<keyword evidence="15" id="KW-1185">Reference proteome</keyword>
<dbReference type="RefSeq" id="WP_184689840.1">
    <property type="nucleotide sequence ID" value="NZ_JACHJN010000002.1"/>
</dbReference>
<dbReference type="AlphaFoldDB" id="A0A841CFP0"/>
<protein>
    <recommendedName>
        <fullName evidence="4 11">Diacylglycerol O-acyltransferase</fullName>
        <ecNumber evidence="4 11">2.3.1.20</ecNumber>
    </recommendedName>
</protein>
<feature type="domain" description="O-acyltransferase WSD1-like N-terminal" evidence="12">
    <location>
        <begin position="5"/>
        <end position="269"/>
    </location>
</feature>
<comment type="pathway">
    <text evidence="1 11">Glycerolipid metabolism; triacylglycerol biosynthesis.</text>
</comment>
<evidence type="ECO:0000256" key="9">
    <source>
        <dbReference type="ARBA" id="ARBA00023315"/>
    </source>
</evidence>
<keyword evidence="5 11" id="KW-0444">Lipid biosynthesis</keyword>
<keyword evidence="8 11" id="KW-0443">Lipid metabolism</keyword>
<evidence type="ECO:0000256" key="3">
    <source>
        <dbReference type="ARBA" id="ARBA00009587"/>
    </source>
</evidence>
<keyword evidence="7 11" id="KW-0319">Glycerol metabolism</keyword>
<dbReference type="EC" id="2.3.1.20" evidence="4 11"/>
<gene>
    <name evidence="14" type="ORF">FHS29_001754</name>
</gene>
<keyword evidence="6 11" id="KW-0808">Transferase</keyword>
<evidence type="ECO:0000256" key="8">
    <source>
        <dbReference type="ARBA" id="ARBA00023098"/>
    </source>
</evidence>
<dbReference type="GO" id="GO:0006071">
    <property type="term" value="P:glycerol metabolic process"/>
    <property type="evidence" value="ECO:0007669"/>
    <property type="project" value="UniProtKB-KW"/>
</dbReference>
<evidence type="ECO:0000313" key="15">
    <source>
        <dbReference type="Proteomes" id="UP000547510"/>
    </source>
</evidence>
<evidence type="ECO:0000256" key="6">
    <source>
        <dbReference type="ARBA" id="ARBA00022679"/>
    </source>
</evidence>
<dbReference type="UniPathway" id="UPA00282"/>
<dbReference type="GO" id="GO:0001666">
    <property type="term" value="P:response to hypoxia"/>
    <property type="evidence" value="ECO:0007669"/>
    <property type="project" value="TreeGrafter"/>
</dbReference>
<organism evidence="14 15">
    <name type="scientific">Saccharothrix tamanrassetensis</name>
    <dbReference type="NCBI Taxonomy" id="1051531"/>
    <lineage>
        <taxon>Bacteria</taxon>
        <taxon>Bacillati</taxon>
        <taxon>Actinomycetota</taxon>
        <taxon>Actinomycetes</taxon>
        <taxon>Pseudonocardiales</taxon>
        <taxon>Pseudonocardiaceae</taxon>
        <taxon>Saccharothrix</taxon>
    </lineage>
</organism>
<dbReference type="PANTHER" id="PTHR31650">
    <property type="entry name" value="O-ACYLTRANSFERASE (WSD1-LIKE) FAMILY PROTEIN"/>
    <property type="match status" value="1"/>
</dbReference>
<dbReference type="InterPro" id="IPR014292">
    <property type="entry name" value="Acyl_transf_WS/DGAT"/>
</dbReference>
<evidence type="ECO:0000256" key="2">
    <source>
        <dbReference type="ARBA" id="ARBA00005189"/>
    </source>
</evidence>
<evidence type="ECO:0000256" key="5">
    <source>
        <dbReference type="ARBA" id="ARBA00022516"/>
    </source>
</evidence>
<comment type="catalytic activity">
    <reaction evidence="10 11">
        <text>an acyl-CoA + a 1,2-diacyl-sn-glycerol = a triacyl-sn-glycerol + CoA</text>
        <dbReference type="Rhea" id="RHEA:10868"/>
        <dbReference type="ChEBI" id="CHEBI:17815"/>
        <dbReference type="ChEBI" id="CHEBI:57287"/>
        <dbReference type="ChEBI" id="CHEBI:58342"/>
        <dbReference type="ChEBI" id="CHEBI:64615"/>
        <dbReference type="EC" id="2.3.1.20"/>
    </reaction>
</comment>
<evidence type="ECO:0000256" key="4">
    <source>
        <dbReference type="ARBA" id="ARBA00013244"/>
    </source>
</evidence>
<evidence type="ECO:0000259" key="12">
    <source>
        <dbReference type="Pfam" id="PF03007"/>
    </source>
</evidence>
<dbReference type="PANTHER" id="PTHR31650:SF1">
    <property type="entry name" value="WAX ESTER SYNTHASE_DIACYLGLYCEROL ACYLTRANSFERASE 4-RELATED"/>
    <property type="match status" value="1"/>
</dbReference>
<sequence length="461" mass="49599">MPDRLSVLDASFLYLEDSTTPMHVGGVAVFRRPKAGFDYDGLVDLIEQRLALVPRYRQKVVHVPGRLARPVWVDDPDFDVTYHVRRSALPKPGTDQQLHDLVARLMSRPLDHTRPLWEVYLVEGLGRNRSAVITKTHQAMVDGIGAPEIGQVMLDVSATPRGPVEALWMPQPEPSGLQLVADAVAEVVQRPGELVENVRSAAMDTVATVRKVAGALGGLASAVRTAATPAPGSPLNVRISPQRRFAVARTRLDDFRAIRRTHGGTVNDGVLAVLAGALRNWLLSRGEIVTAQTTMRAMAPMSVRDGDANGSQVVAYLVDLPVGEPNPAVRLHHVSHAMRAHQESGQQVAAQTLVKFSGFAPPTLHALGARAASSFSRRLFNVVVTNVPGPQVPLYAAGAKMIEMFPVVPLAKSQALAIGVTSYDGGVYFGLNADRDAMSDVDVLAAMVEESVEELMGTVSQ</sequence>
<dbReference type="GO" id="GO:0004144">
    <property type="term" value="F:diacylglycerol O-acyltransferase activity"/>
    <property type="evidence" value="ECO:0007669"/>
    <property type="project" value="UniProtKB-EC"/>
</dbReference>
<reference evidence="14 15" key="1">
    <citation type="submission" date="2020-08" db="EMBL/GenBank/DDBJ databases">
        <title>Genomic Encyclopedia of Type Strains, Phase III (KMG-III): the genomes of soil and plant-associated and newly described type strains.</title>
        <authorList>
            <person name="Whitman W."/>
        </authorList>
    </citation>
    <scope>NUCLEOTIDE SEQUENCE [LARGE SCALE GENOMIC DNA]</scope>
    <source>
        <strain evidence="14 15">CECT 8640</strain>
    </source>
</reference>
<name>A0A841CFP0_9PSEU</name>
<evidence type="ECO:0000256" key="11">
    <source>
        <dbReference type="RuleBase" id="RU361241"/>
    </source>
</evidence>
<evidence type="ECO:0000313" key="14">
    <source>
        <dbReference type="EMBL" id="MBB5955184.1"/>
    </source>
</evidence>
<dbReference type="InterPro" id="IPR045034">
    <property type="entry name" value="O-acyltransferase_WSD1-like"/>
</dbReference>
<evidence type="ECO:0000256" key="1">
    <source>
        <dbReference type="ARBA" id="ARBA00004771"/>
    </source>
</evidence>
<dbReference type="InterPro" id="IPR009721">
    <property type="entry name" value="O-acyltransferase_WSD1_C"/>
</dbReference>
<dbReference type="GO" id="GO:0019432">
    <property type="term" value="P:triglyceride biosynthetic process"/>
    <property type="evidence" value="ECO:0007669"/>
    <property type="project" value="UniProtKB-UniPathway"/>
</dbReference>
<dbReference type="Pfam" id="PF06974">
    <property type="entry name" value="WS_DGAT_C"/>
    <property type="match status" value="1"/>
</dbReference>
<keyword evidence="9 11" id="KW-0012">Acyltransferase</keyword>
<dbReference type="Proteomes" id="UP000547510">
    <property type="component" value="Unassembled WGS sequence"/>
</dbReference>
<dbReference type="InterPro" id="IPR004255">
    <property type="entry name" value="O-acyltransferase_WSD1_N"/>
</dbReference>
<comment type="similarity">
    <text evidence="3 11">Belongs to the long-chain O-acyltransferase family.</text>
</comment>
<feature type="domain" description="O-acyltransferase WSD1 C-terminal" evidence="13">
    <location>
        <begin position="310"/>
        <end position="455"/>
    </location>
</feature>
<proteinExistence type="inferred from homology"/>
<dbReference type="EMBL" id="JACHJN010000002">
    <property type="protein sequence ID" value="MBB5955184.1"/>
    <property type="molecule type" value="Genomic_DNA"/>
</dbReference>
<dbReference type="GO" id="GO:0005886">
    <property type="term" value="C:plasma membrane"/>
    <property type="evidence" value="ECO:0007669"/>
    <property type="project" value="TreeGrafter"/>
</dbReference>
<dbReference type="GO" id="GO:0071731">
    <property type="term" value="P:response to nitric oxide"/>
    <property type="evidence" value="ECO:0007669"/>
    <property type="project" value="TreeGrafter"/>
</dbReference>
<evidence type="ECO:0000256" key="7">
    <source>
        <dbReference type="ARBA" id="ARBA00022798"/>
    </source>
</evidence>
<evidence type="ECO:0000259" key="13">
    <source>
        <dbReference type="Pfam" id="PF06974"/>
    </source>
</evidence>
<dbReference type="NCBIfam" id="TIGR02946">
    <property type="entry name" value="acyl_WS_DGAT"/>
    <property type="match status" value="1"/>
</dbReference>
<dbReference type="Pfam" id="PF03007">
    <property type="entry name" value="WS_DGAT_cat"/>
    <property type="match status" value="1"/>
</dbReference>
<accession>A0A841CFP0</accession>
<comment type="pathway">
    <text evidence="2">Lipid metabolism.</text>
</comment>